<dbReference type="Pfam" id="PF00355">
    <property type="entry name" value="Rieske"/>
    <property type="match status" value="1"/>
</dbReference>
<evidence type="ECO:0000313" key="8">
    <source>
        <dbReference type="Proteomes" id="UP000184121"/>
    </source>
</evidence>
<reference evidence="8" key="1">
    <citation type="submission" date="2016-11" db="EMBL/GenBank/DDBJ databases">
        <authorList>
            <person name="Varghese N."/>
            <person name="Submissions S."/>
        </authorList>
    </citation>
    <scope>NUCLEOTIDE SEQUENCE [LARGE SCALE GENOMIC DNA]</scope>
    <source>
        <strain evidence="8">DSM 1811</strain>
    </source>
</reference>
<gene>
    <name evidence="7" type="ORF">SAMN05444366_3121</name>
</gene>
<dbReference type="PANTHER" id="PTHR13847:SF281">
    <property type="entry name" value="FAD DEPENDENT OXIDOREDUCTASE DOMAIN-CONTAINING PROTEIN"/>
    <property type="match status" value="1"/>
</dbReference>
<evidence type="ECO:0000259" key="6">
    <source>
        <dbReference type="PROSITE" id="PS51296"/>
    </source>
</evidence>
<dbReference type="EMBL" id="FRBY01000004">
    <property type="protein sequence ID" value="SHM39178.1"/>
    <property type="molecule type" value="Genomic_DNA"/>
</dbReference>
<dbReference type="RefSeq" id="WP_072973864.1">
    <property type="nucleotide sequence ID" value="NZ_FRBY01000004.1"/>
</dbReference>
<dbReference type="Gene3D" id="3.50.50.60">
    <property type="entry name" value="FAD/NAD(P)-binding domain"/>
    <property type="match status" value="1"/>
</dbReference>
<keyword evidence="8" id="KW-1185">Reference proteome</keyword>
<dbReference type="PANTHER" id="PTHR13847">
    <property type="entry name" value="SARCOSINE DEHYDROGENASE-RELATED"/>
    <property type="match status" value="1"/>
</dbReference>
<dbReference type="GO" id="GO:0005737">
    <property type="term" value="C:cytoplasm"/>
    <property type="evidence" value="ECO:0007669"/>
    <property type="project" value="TreeGrafter"/>
</dbReference>
<dbReference type="SUPFAM" id="SSF51971">
    <property type="entry name" value="Nucleotide-binding domain"/>
    <property type="match status" value="1"/>
</dbReference>
<dbReference type="STRING" id="29534.SAMN05444366_3121"/>
<sequence>MDNKSNHSLKSSSITSGDNVSFWIDSTQIISCNKPNQDIETEVLIIGGGIAGLTTAYKLLKAGKKVVLVEDGFIGSGETGRTTAHLTCALDDRYYFLEKIFGENSATLAAESHSKAIDEIEKIVTELNIDCSFKRVNGYLFLHPTDKEENLDKEFHVTQKAGLKTCILKSVPGLANAENQRCLAFANQAQFHILHYLKGLTEAITSLGGIIYTEAHAEDITKKGAKVNGYMFSAQHIVVATNSPVNDVLTMHTKQHAYRTYVIAGKIPKGQLPYALWWDTGDQKSKWVSQPYHYVRLENYDDKYDLLISGGEDHKTGQADEDGISATERYDRLEAWTRDYFPMLEDDLTYRWSGQVMEPVDSLGFMGKNPGDKNIYIITGDSGNGMTHATIGAMIICDSITGIKNKYEDLYNPSRITLKIAVDFAKEIGNMASQYVDWVTTSDLKNTADLPAGEGGVISSGLKRIAVYRDYDNSLKAFSAVCPHLGCIINWNADEKSFDCPCHGSRFSTDGSVINGPAQIDLHKIHIKQKTHSYMQKEKPF</sequence>
<accession>A0A1M7IF10</accession>
<dbReference type="InterPro" id="IPR038010">
    <property type="entry name" value="YhfW_C"/>
</dbReference>
<evidence type="ECO:0000256" key="4">
    <source>
        <dbReference type="ARBA" id="ARBA00023014"/>
    </source>
</evidence>
<dbReference type="AlphaFoldDB" id="A0A1M7IF10"/>
<dbReference type="SUPFAM" id="SSF50022">
    <property type="entry name" value="ISP domain"/>
    <property type="match status" value="1"/>
</dbReference>
<keyword evidence="2" id="KW-0479">Metal-binding</keyword>
<dbReference type="OrthoDB" id="9767869at2"/>
<keyword evidence="1" id="KW-0001">2Fe-2S</keyword>
<keyword evidence="3" id="KW-0408">Iron</keyword>
<dbReference type="InterPro" id="IPR036922">
    <property type="entry name" value="Rieske_2Fe-2S_sf"/>
</dbReference>
<feature type="domain" description="Rieske" evidence="6">
    <location>
        <begin position="442"/>
        <end position="536"/>
    </location>
</feature>
<evidence type="ECO:0000256" key="2">
    <source>
        <dbReference type="ARBA" id="ARBA00022723"/>
    </source>
</evidence>
<dbReference type="CDD" id="cd03477">
    <property type="entry name" value="Rieske_YhfW_C"/>
    <property type="match status" value="1"/>
</dbReference>
<dbReference type="Proteomes" id="UP000184121">
    <property type="component" value="Unassembled WGS sequence"/>
</dbReference>
<evidence type="ECO:0000256" key="5">
    <source>
        <dbReference type="ARBA" id="ARBA00023157"/>
    </source>
</evidence>
<protein>
    <submittedName>
        <fullName evidence="7">Glycine/D-amino acid oxidase</fullName>
    </submittedName>
</protein>
<dbReference type="InterPro" id="IPR036188">
    <property type="entry name" value="FAD/NAD-bd_sf"/>
</dbReference>
<dbReference type="Pfam" id="PF01266">
    <property type="entry name" value="DAO"/>
    <property type="match status" value="1"/>
</dbReference>
<dbReference type="GO" id="GO:0051537">
    <property type="term" value="F:2 iron, 2 sulfur cluster binding"/>
    <property type="evidence" value="ECO:0007669"/>
    <property type="project" value="UniProtKB-KW"/>
</dbReference>
<dbReference type="GO" id="GO:0046872">
    <property type="term" value="F:metal ion binding"/>
    <property type="evidence" value="ECO:0007669"/>
    <property type="project" value="UniProtKB-KW"/>
</dbReference>
<dbReference type="Gene3D" id="3.30.9.10">
    <property type="entry name" value="D-Amino Acid Oxidase, subunit A, domain 2"/>
    <property type="match status" value="1"/>
</dbReference>
<keyword evidence="4" id="KW-0411">Iron-sulfur</keyword>
<keyword evidence="5" id="KW-1015">Disulfide bond</keyword>
<organism evidence="7 8">
    <name type="scientific">Flavobacterium saccharophilum</name>
    <dbReference type="NCBI Taxonomy" id="29534"/>
    <lineage>
        <taxon>Bacteria</taxon>
        <taxon>Pseudomonadati</taxon>
        <taxon>Bacteroidota</taxon>
        <taxon>Flavobacteriia</taxon>
        <taxon>Flavobacteriales</taxon>
        <taxon>Flavobacteriaceae</taxon>
        <taxon>Flavobacterium</taxon>
    </lineage>
</organism>
<dbReference type="InterPro" id="IPR017941">
    <property type="entry name" value="Rieske_2Fe-2S"/>
</dbReference>
<name>A0A1M7IF10_9FLAO</name>
<dbReference type="GO" id="GO:0016020">
    <property type="term" value="C:membrane"/>
    <property type="evidence" value="ECO:0007669"/>
    <property type="project" value="InterPro"/>
</dbReference>
<evidence type="ECO:0000256" key="3">
    <source>
        <dbReference type="ARBA" id="ARBA00023004"/>
    </source>
</evidence>
<dbReference type="PRINTS" id="PR00162">
    <property type="entry name" value="RIESKE"/>
</dbReference>
<evidence type="ECO:0000256" key="1">
    <source>
        <dbReference type="ARBA" id="ARBA00022714"/>
    </source>
</evidence>
<proteinExistence type="predicted"/>
<dbReference type="PROSITE" id="PS51296">
    <property type="entry name" value="RIESKE"/>
    <property type="match status" value="1"/>
</dbReference>
<dbReference type="Gene3D" id="2.102.10.10">
    <property type="entry name" value="Rieske [2Fe-2S] iron-sulphur domain"/>
    <property type="match status" value="1"/>
</dbReference>
<dbReference type="InterPro" id="IPR006076">
    <property type="entry name" value="FAD-dep_OxRdtase"/>
</dbReference>
<dbReference type="InterPro" id="IPR005805">
    <property type="entry name" value="Rieske_Fe-S_prot_C"/>
</dbReference>
<evidence type="ECO:0000313" key="7">
    <source>
        <dbReference type="EMBL" id="SHM39178.1"/>
    </source>
</evidence>